<evidence type="ECO:0000256" key="4">
    <source>
        <dbReference type="PROSITE-ProRule" id="PRU00452"/>
    </source>
</evidence>
<dbReference type="AlphaFoldDB" id="A0A0N4ZZ22"/>
<dbReference type="InterPro" id="IPR013083">
    <property type="entry name" value="Znf_RING/FYVE/PHD"/>
</dbReference>
<evidence type="ECO:0000256" key="3">
    <source>
        <dbReference type="ARBA" id="ARBA00022833"/>
    </source>
</evidence>
<evidence type="ECO:0000313" key="6">
    <source>
        <dbReference type="Proteomes" id="UP000038045"/>
    </source>
</evidence>
<evidence type="ECO:0000256" key="2">
    <source>
        <dbReference type="ARBA" id="ARBA00022771"/>
    </source>
</evidence>
<proteinExistence type="predicted"/>
<keyword evidence="1" id="KW-0479">Metal-binding</keyword>
<evidence type="ECO:0000256" key="1">
    <source>
        <dbReference type="ARBA" id="ARBA00022723"/>
    </source>
</evidence>
<keyword evidence="2 4" id="KW-0863">Zinc-finger</keyword>
<dbReference type="Pfam" id="PF02891">
    <property type="entry name" value="zf-MIZ"/>
    <property type="match status" value="1"/>
</dbReference>
<reference evidence="7" key="1">
    <citation type="submission" date="2017-02" db="UniProtKB">
        <authorList>
            <consortium name="WormBaseParasite"/>
        </authorList>
    </citation>
    <scope>IDENTIFICATION</scope>
</reference>
<dbReference type="Proteomes" id="UP000038045">
    <property type="component" value="Unplaced"/>
</dbReference>
<protein>
    <submittedName>
        <fullName evidence="7">SP-RING-type domain-containing protein</fullName>
    </submittedName>
</protein>
<evidence type="ECO:0000313" key="7">
    <source>
        <dbReference type="WBParaSite" id="PTRK_0001403700.1"/>
    </source>
</evidence>
<dbReference type="PANTHER" id="PTHR10782:SF4">
    <property type="entry name" value="TONALLI, ISOFORM E"/>
    <property type="match status" value="1"/>
</dbReference>
<dbReference type="Gene3D" id="3.30.40.10">
    <property type="entry name" value="Zinc/RING finger domain, C3HC4 (zinc finger)"/>
    <property type="match status" value="1"/>
</dbReference>
<keyword evidence="6" id="KW-1185">Reference proteome</keyword>
<dbReference type="GO" id="GO:0016925">
    <property type="term" value="P:protein sumoylation"/>
    <property type="evidence" value="ECO:0007669"/>
    <property type="project" value="TreeGrafter"/>
</dbReference>
<dbReference type="GO" id="GO:0000785">
    <property type="term" value="C:chromatin"/>
    <property type="evidence" value="ECO:0007669"/>
    <property type="project" value="TreeGrafter"/>
</dbReference>
<dbReference type="PROSITE" id="PS51044">
    <property type="entry name" value="ZF_SP_RING"/>
    <property type="match status" value="1"/>
</dbReference>
<dbReference type="PANTHER" id="PTHR10782">
    <property type="entry name" value="ZINC FINGER MIZ DOMAIN-CONTAINING PROTEIN"/>
    <property type="match status" value="1"/>
</dbReference>
<name>A0A0N4ZZ22_PARTI</name>
<keyword evidence="3" id="KW-0862">Zinc</keyword>
<dbReference type="InterPro" id="IPR004181">
    <property type="entry name" value="Znf_MIZ"/>
</dbReference>
<sequence length="389" mass="45803">MSRVDVSNHRKELERCKKLINFNFKDEDIIIILRKLQEPVKSVSLLNKRKLHYLLNRAVPNDAIIKYILHYEEEKRKDKVETEINTIPARIYDKSWQINMKELYFYKNFNSLSNWCIISNCNGRKVTGFVYYNRSIKFSVPKNIWSHILSNGNMPENKSIILRSVMLYPLNNEYIDVYPSDFKISINYEDYTTLLPRETQKHSKEKKQRVNYPTILDKAIVNSYHPNNKEASFSLVVSFNNQSMLNSEFCLNIFECDKISNEDIISDIIKRPKKPVEEFMKELETFLLSDPEINIENATVSLQSSILSVPIKIPFRGVNCNHLTPDDLDSYIQINRIKEDWLCKTCKKSCTPNEIFIDQFYEEILKSNPNAILVDIFKNGTYQIVKTFE</sequence>
<organism evidence="6 7">
    <name type="scientific">Parastrongyloides trichosuri</name>
    <name type="common">Possum-specific nematode worm</name>
    <dbReference type="NCBI Taxonomy" id="131310"/>
    <lineage>
        <taxon>Eukaryota</taxon>
        <taxon>Metazoa</taxon>
        <taxon>Ecdysozoa</taxon>
        <taxon>Nematoda</taxon>
        <taxon>Chromadorea</taxon>
        <taxon>Rhabditida</taxon>
        <taxon>Tylenchina</taxon>
        <taxon>Panagrolaimomorpha</taxon>
        <taxon>Strongyloidoidea</taxon>
        <taxon>Strongyloididae</taxon>
        <taxon>Parastrongyloides</taxon>
    </lineage>
</organism>
<dbReference type="GO" id="GO:0008270">
    <property type="term" value="F:zinc ion binding"/>
    <property type="evidence" value="ECO:0007669"/>
    <property type="project" value="UniProtKB-KW"/>
</dbReference>
<dbReference type="WBParaSite" id="PTRK_0001403700.1">
    <property type="protein sequence ID" value="PTRK_0001403700.1"/>
    <property type="gene ID" value="PTRK_0001403700"/>
</dbReference>
<dbReference type="STRING" id="131310.A0A0N4ZZ22"/>
<evidence type="ECO:0000259" key="5">
    <source>
        <dbReference type="PROSITE" id="PS51044"/>
    </source>
</evidence>
<feature type="domain" description="SP-RING-type" evidence="5">
    <location>
        <begin position="289"/>
        <end position="370"/>
    </location>
</feature>
<accession>A0A0N4ZZ22</accession>
<dbReference type="GO" id="GO:0061665">
    <property type="term" value="F:SUMO ligase activity"/>
    <property type="evidence" value="ECO:0007669"/>
    <property type="project" value="TreeGrafter"/>
</dbReference>